<gene>
    <name evidence="1" type="ORF">ET989_11360</name>
</gene>
<dbReference type="AlphaFoldDB" id="A0A4Q9KE26"/>
<evidence type="ECO:0000313" key="2">
    <source>
        <dbReference type="Proteomes" id="UP000292373"/>
    </source>
</evidence>
<accession>A0A4Q9KE26</accession>
<protein>
    <submittedName>
        <fullName evidence="1">Uncharacterized protein</fullName>
    </submittedName>
</protein>
<dbReference type="Proteomes" id="UP000292373">
    <property type="component" value="Unassembled WGS sequence"/>
</dbReference>
<dbReference type="RefSeq" id="WP_131169015.1">
    <property type="nucleotide sequence ID" value="NZ_SDMQ01000011.1"/>
</dbReference>
<proteinExistence type="predicted"/>
<organism evidence="1 2">
    <name type="scientific">Propioniciclava sinopodophylli</name>
    <dbReference type="NCBI Taxonomy" id="1837344"/>
    <lineage>
        <taxon>Bacteria</taxon>
        <taxon>Bacillati</taxon>
        <taxon>Actinomycetota</taxon>
        <taxon>Actinomycetes</taxon>
        <taxon>Propionibacteriales</taxon>
        <taxon>Propionibacteriaceae</taxon>
        <taxon>Propioniciclava</taxon>
    </lineage>
</organism>
<keyword evidence="2" id="KW-1185">Reference proteome</keyword>
<evidence type="ECO:0000313" key="1">
    <source>
        <dbReference type="EMBL" id="TBT83546.1"/>
    </source>
</evidence>
<dbReference type="EMBL" id="SDMQ01000011">
    <property type="protein sequence ID" value="TBT83546.1"/>
    <property type="molecule type" value="Genomic_DNA"/>
</dbReference>
<reference evidence="1 2" key="1">
    <citation type="submission" date="2019-01" db="EMBL/GenBank/DDBJ databases">
        <title>Lactibacter flavus gen. nov., sp. nov., a novel bacterium of the family Propionibacteriaceae isolated from raw milk and dairy products.</title>
        <authorList>
            <person name="Huptas C."/>
            <person name="Wenning M."/>
            <person name="Breitenwieser F."/>
            <person name="Doll E."/>
            <person name="Von Neubeck M."/>
            <person name="Busse H.-J."/>
            <person name="Scherer S."/>
        </authorList>
    </citation>
    <scope>NUCLEOTIDE SEQUENCE [LARGE SCALE GENOMIC DNA]</scope>
    <source>
        <strain evidence="1 2">KCTC 33808</strain>
    </source>
</reference>
<dbReference type="OrthoDB" id="3726686at2"/>
<comment type="caution">
    <text evidence="1">The sequence shown here is derived from an EMBL/GenBank/DDBJ whole genome shotgun (WGS) entry which is preliminary data.</text>
</comment>
<sequence>MERLIEGTPGEEAAVWVQDRGGGPLRLRGHVVIEDLGGVLTSISSRTGANGPLNPVTQYMLSRAANHLADRLIDDAGPTKDGRDSVPRILSSALGHQPFVESVLEMSQHQMLRRWPLATDWYTDVINYVMRPSRFDPKFEGLVADIGQKTAAPLGEFVRSFTREAYTFSDNTKTVRVAEALQALWPDYAPVRNAMGQYRQHVLERYIPVYRAALQAYGLVARPGMDIQTIGWAFNALHVREALEFLAGQTTTHTTPDGIEWSMTAWTVVLIIAGAVTDEEGNTFHPMELSERLPIRPFPTIEPLLAL</sequence>
<name>A0A4Q9KE26_9ACTN</name>